<dbReference type="EMBL" id="MLFU01000072">
    <property type="protein sequence ID" value="KAK1486410.1"/>
    <property type="molecule type" value="Genomic_DNA"/>
</dbReference>
<evidence type="ECO:0000313" key="1">
    <source>
        <dbReference type="EMBL" id="KAK1486410.1"/>
    </source>
</evidence>
<feature type="non-terminal residue" evidence="1">
    <location>
        <position position="33"/>
    </location>
</feature>
<gene>
    <name evidence="1" type="ORF">CTAM01_12135</name>
</gene>
<dbReference type="RefSeq" id="XP_060377161.1">
    <property type="nucleotide sequence ID" value="XM_060528142.1"/>
</dbReference>
<protein>
    <submittedName>
        <fullName evidence="1">Uncharacterized protein</fullName>
    </submittedName>
</protein>
<name>A0ABQ9QVH1_9PEZI</name>
<organism evidence="1 2">
    <name type="scientific">Colletotrichum tamarilloi</name>
    <dbReference type="NCBI Taxonomy" id="1209934"/>
    <lineage>
        <taxon>Eukaryota</taxon>
        <taxon>Fungi</taxon>
        <taxon>Dikarya</taxon>
        <taxon>Ascomycota</taxon>
        <taxon>Pezizomycotina</taxon>
        <taxon>Sordariomycetes</taxon>
        <taxon>Hypocreomycetidae</taxon>
        <taxon>Glomerellales</taxon>
        <taxon>Glomerellaceae</taxon>
        <taxon>Colletotrichum</taxon>
        <taxon>Colletotrichum acutatum species complex</taxon>
    </lineage>
</organism>
<comment type="caution">
    <text evidence="1">The sequence shown here is derived from an EMBL/GenBank/DDBJ whole genome shotgun (WGS) entry which is preliminary data.</text>
</comment>
<accession>A0ABQ9QVH1</accession>
<keyword evidence="2" id="KW-1185">Reference proteome</keyword>
<sequence>MAPRLRASAALPVGILFLRSSIASESEFWPSRI</sequence>
<dbReference type="GeneID" id="85412380"/>
<evidence type="ECO:0000313" key="2">
    <source>
        <dbReference type="Proteomes" id="UP001227543"/>
    </source>
</evidence>
<dbReference type="Proteomes" id="UP001227543">
    <property type="component" value="Unassembled WGS sequence"/>
</dbReference>
<proteinExistence type="predicted"/>
<reference evidence="1 2" key="1">
    <citation type="submission" date="2016-10" db="EMBL/GenBank/DDBJ databases">
        <title>The genome sequence of Colletotrichum fioriniae PJ7.</title>
        <authorList>
            <person name="Baroncelli R."/>
        </authorList>
    </citation>
    <scope>NUCLEOTIDE SEQUENCE [LARGE SCALE GENOMIC DNA]</scope>
    <source>
        <strain evidence="1 2">Tom-12</strain>
    </source>
</reference>